<feature type="transmembrane region" description="Helical" evidence="3">
    <location>
        <begin position="21"/>
        <end position="46"/>
    </location>
</feature>
<reference evidence="5" key="1">
    <citation type="submission" date="2019-06" db="EMBL/GenBank/DDBJ databases">
        <authorList>
            <consortium name="Wellcome Sanger Institute Data Sharing"/>
        </authorList>
    </citation>
    <scope>NUCLEOTIDE SEQUENCE [LARGE SCALE GENOMIC DNA]</scope>
</reference>
<keyword evidence="1" id="KW-0132">Cell division</keyword>
<reference evidence="5" key="2">
    <citation type="submission" date="2025-08" db="UniProtKB">
        <authorList>
            <consortium name="Ensembl"/>
        </authorList>
    </citation>
    <scope>IDENTIFICATION</scope>
</reference>
<evidence type="ECO:0000256" key="2">
    <source>
        <dbReference type="ARBA" id="ARBA00023306"/>
    </source>
</evidence>
<evidence type="ECO:0000313" key="5">
    <source>
        <dbReference type="Ensembl" id="ENSSFAP00005024081.1"/>
    </source>
</evidence>
<feature type="domain" description="Ataxin-10" evidence="4">
    <location>
        <begin position="48"/>
        <end position="123"/>
    </location>
</feature>
<keyword evidence="2" id="KW-0131">Cell cycle</keyword>
<dbReference type="PANTHER" id="PTHR13255">
    <property type="entry name" value="ATAXIN-10"/>
    <property type="match status" value="1"/>
</dbReference>
<name>A0A672H4S1_SALFA</name>
<dbReference type="Ensembl" id="ENSSFAT00005025052.1">
    <property type="protein sequence ID" value="ENSSFAP00005024081.1"/>
    <property type="gene ID" value="ENSSFAG00005012423.1"/>
</dbReference>
<dbReference type="Proteomes" id="UP000472267">
    <property type="component" value="Chromosome 17"/>
</dbReference>
<evidence type="ECO:0000256" key="3">
    <source>
        <dbReference type="SAM" id="Phobius"/>
    </source>
</evidence>
<keyword evidence="3" id="KW-0812">Transmembrane</keyword>
<keyword evidence="3" id="KW-0472">Membrane</keyword>
<dbReference type="InterPro" id="IPR051374">
    <property type="entry name" value="Ataxin-10/CTR86_families"/>
</dbReference>
<evidence type="ECO:0000256" key="1">
    <source>
        <dbReference type="ARBA" id="ARBA00022618"/>
    </source>
</evidence>
<dbReference type="GO" id="GO:0031175">
    <property type="term" value="P:neuron projection development"/>
    <property type="evidence" value="ECO:0007669"/>
    <property type="project" value="TreeGrafter"/>
</dbReference>
<dbReference type="InterPro" id="IPR019156">
    <property type="entry name" value="Ataxin-10_domain"/>
</dbReference>
<keyword evidence="6" id="KW-1185">Reference proteome</keyword>
<dbReference type="GO" id="GO:0051301">
    <property type="term" value="P:cell division"/>
    <property type="evidence" value="ECO:0007669"/>
    <property type="project" value="UniProtKB-KW"/>
</dbReference>
<evidence type="ECO:0000259" key="4">
    <source>
        <dbReference type="Pfam" id="PF09759"/>
    </source>
</evidence>
<organism evidence="5 6">
    <name type="scientific">Salarias fasciatus</name>
    <name type="common">Jewelled blenny</name>
    <name type="synonym">Blennius fasciatus</name>
    <dbReference type="NCBI Taxonomy" id="181472"/>
    <lineage>
        <taxon>Eukaryota</taxon>
        <taxon>Metazoa</taxon>
        <taxon>Chordata</taxon>
        <taxon>Craniata</taxon>
        <taxon>Vertebrata</taxon>
        <taxon>Euteleostomi</taxon>
        <taxon>Actinopterygii</taxon>
        <taxon>Neopterygii</taxon>
        <taxon>Teleostei</taxon>
        <taxon>Neoteleostei</taxon>
        <taxon>Acanthomorphata</taxon>
        <taxon>Ovalentaria</taxon>
        <taxon>Blenniimorphae</taxon>
        <taxon>Blenniiformes</taxon>
        <taxon>Blennioidei</taxon>
        <taxon>Blenniidae</taxon>
        <taxon>Salariinae</taxon>
        <taxon>Salarias</taxon>
    </lineage>
</organism>
<reference evidence="5" key="3">
    <citation type="submission" date="2025-09" db="UniProtKB">
        <authorList>
            <consortium name="Ensembl"/>
        </authorList>
    </citation>
    <scope>IDENTIFICATION</scope>
</reference>
<dbReference type="AlphaFoldDB" id="A0A672H4S1"/>
<protein>
    <submittedName>
        <fullName evidence="5">Ataxin 10</fullName>
    </submittedName>
</protein>
<sequence length="130" mass="15225">MALESRKRRPRPPCRFQFIRHLHFLQLSTLSSLVLLSMLFFFFFLFPQVRELEGIPLILDNCNIDSNNPFISQWAIFAIRNLLENNVQNQELVASLERRGKADYSALRQLGFLVEERDGSLLLKTVRKDS</sequence>
<dbReference type="PANTHER" id="PTHR13255:SF0">
    <property type="entry name" value="ATAXIN-10"/>
    <property type="match status" value="1"/>
</dbReference>
<proteinExistence type="predicted"/>
<accession>A0A672H4S1</accession>
<keyword evidence="3" id="KW-1133">Transmembrane helix</keyword>
<dbReference type="Pfam" id="PF09759">
    <property type="entry name" value="Atx10homo_assoc"/>
    <property type="match status" value="1"/>
</dbReference>
<dbReference type="GO" id="GO:0005829">
    <property type="term" value="C:cytosol"/>
    <property type="evidence" value="ECO:0007669"/>
    <property type="project" value="TreeGrafter"/>
</dbReference>
<evidence type="ECO:0000313" key="6">
    <source>
        <dbReference type="Proteomes" id="UP000472267"/>
    </source>
</evidence>